<dbReference type="PANTHER" id="PTHR30164">
    <property type="entry name" value="MTFA PEPTIDASE"/>
    <property type="match status" value="1"/>
</dbReference>
<dbReference type="AlphaFoldDB" id="A0AAW4DSC8"/>
<dbReference type="Pfam" id="PF06167">
    <property type="entry name" value="Peptidase_M90"/>
    <property type="match status" value="1"/>
</dbReference>
<proteinExistence type="predicted"/>
<reference evidence="1" key="1">
    <citation type="submission" date="2020-12" db="EMBL/GenBank/DDBJ databases">
        <title>Comparative genomic insights into the epidemiology and virulence of plant pathogenic Pseudomonads from Turkey.</title>
        <authorList>
            <person name="Dillon M."/>
            <person name="Ruiz-Bedoya T."/>
            <person name="Bendalovic-Torma C."/>
            <person name="Guttman K.M."/>
            <person name="Kwak H."/>
            <person name="Middleton M.A."/>
            <person name="Wang P.W."/>
            <person name="Horuz S."/>
            <person name="Aysan Y."/>
            <person name="Guttman D.S."/>
        </authorList>
    </citation>
    <scope>NUCLEOTIDE SEQUENCE</scope>
    <source>
        <strain evidence="1">CT_2_2</strain>
    </source>
</reference>
<dbReference type="Gene3D" id="3.40.390.10">
    <property type="entry name" value="Collagenase (Catalytic Domain)"/>
    <property type="match status" value="1"/>
</dbReference>
<dbReference type="Gene3D" id="1.10.472.150">
    <property type="entry name" value="Glucose-regulated metallo-peptidase M90, N-terminal domain"/>
    <property type="match status" value="1"/>
</dbReference>
<dbReference type="PANTHER" id="PTHR30164:SF2">
    <property type="entry name" value="PROTEIN MTFA"/>
    <property type="match status" value="1"/>
</dbReference>
<evidence type="ECO:0000313" key="2">
    <source>
        <dbReference type="Proteomes" id="UP000629611"/>
    </source>
</evidence>
<sequence>MWSLRNWRRRRTLARHPVAEELWQQVRKRLPILDGLSTEQDAHLRDACVLFLNDKHLSELAGVELDDEQRLFLAAQAQLPLLSLGELNWYQGFHEIVLYPDDFVSPQRHRDASGVEHEWDGEHSGEAWLQGPVILAWPGVLSSGDWDGYNLVIHELAHKLDMLNGDANGLPPLHSDMRVTDWANVMQSAFDDLNRQLDQDPDAQTVIDPYAAQDPGEFFAVTSEYFFSAPDLLHESYPAVYAQLQAFYRQDTLARLNALRHQDPAYRDH</sequence>
<dbReference type="InterPro" id="IPR024079">
    <property type="entry name" value="MetalloPept_cat_dom_sf"/>
</dbReference>
<comment type="caution">
    <text evidence="1">The sequence shown here is derived from an EMBL/GenBank/DDBJ whole genome shotgun (WGS) entry which is preliminary data.</text>
</comment>
<dbReference type="FunFam" id="3.40.390.10:FF:000012">
    <property type="entry name" value="Protein MtfA"/>
    <property type="match status" value="1"/>
</dbReference>
<dbReference type="InterPro" id="IPR010384">
    <property type="entry name" value="MtfA_fam"/>
</dbReference>
<name>A0AAW4DSC8_PSESX</name>
<dbReference type="RefSeq" id="WP_198721576.1">
    <property type="nucleotide sequence ID" value="NZ_JAEIKJ010000004.1"/>
</dbReference>
<accession>A0AAW4DSC8</accession>
<dbReference type="SUPFAM" id="SSF55486">
    <property type="entry name" value="Metalloproteases ('zincins'), catalytic domain"/>
    <property type="match status" value="1"/>
</dbReference>
<protein>
    <submittedName>
        <fullName evidence="1">Zinc-dependent peptidase</fullName>
    </submittedName>
</protein>
<evidence type="ECO:0000313" key="1">
    <source>
        <dbReference type="EMBL" id="MBI6712308.1"/>
    </source>
</evidence>
<dbReference type="Proteomes" id="UP000629611">
    <property type="component" value="Unassembled WGS sequence"/>
</dbReference>
<dbReference type="GO" id="GO:0008237">
    <property type="term" value="F:metallopeptidase activity"/>
    <property type="evidence" value="ECO:0007669"/>
    <property type="project" value="InterPro"/>
</dbReference>
<dbReference type="InterPro" id="IPR042252">
    <property type="entry name" value="MtfA_N"/>
</dbReference>
<dbReference type="GO" id="GO:0005829">
    <property type="term" value="C:cytosol"/>
    <property type="evidence" value="ECO:0007669"/>
    <property type="project" value="TreeGrafter"/>
</dbReference>
<dbReference type="GO" id="GO:0004177">
    <property type="term" value="F:aminopeptidase activity"/>
    <property type="evidence" value="ECO:0007669"/>
    <property type="project" value="TreeGrafter"/>
</dbReference>
<dbReference type="EMBL" id="JAEIKK010000008">
    <property type="protein sequence ID" value="MBI6712308.1"/>
    <property type="molecule type" value="Genomic_DNA"/>
</dbReference>
<dbReference type="CDD" id="cd20169">
    <property type="entry name" value="Peptidase_M90_mtfA"/>
    <property type="match status" value="1"/>
</dbReference>
<organism evidence="1 2">
    <name type="scientific">Pseudomonas syringae</name>
    <dbReference type="NCBI Taxonomy" id="317"/>
    <lineage>
        <taxon>Bacteria</taxon>
        <taxon>Pseudomonadati</taxon>
        <taxon>Pseudomonadota</taxon>
        <taxon>Gammaproteobacteria</taxon>
        <taxon>Pseudomonadales</taxon>
        <taxon>Pseudomonadaceae</taxon>
        <taxon>Pseudomonas</taxon>
    </lineage>
</organism>
<gene>
    <name evidence="1" type="ORF">YA0595_03820</name>
</gene>